<keyword evidence="8 18" id="KW-0677">Repeat</keyword>
<feature type="binding site" evidence="18">
    <location>
        <position position="335"/>
    </location>
    <ligand>
        <name>UDP-N-acetyl-alpha-D-glucosamine</name>
        <dbReference type="ChEBI" id="CHEBI:57705"/>
    </ligand>
</feature>
<dbReference type="EC" id="2.7.7.23" evidence="18"/>
<dbReference type="UniPathway" id="UPA00973"/>
<dbReference type="InterPro" id="IPR038009">
    <property type="entry name" value="GlmU_C_LbH"/>
</dbReference>
<feature type="binding site" evidence="18">
    <location>
        <position position="76"/>
    </location>
    <ligand>
        <name>UDP-N-acetyl-alpha-D-glucosamine</name>
        <dbReference type="ChEBI" id="CHEBI:57705"/>
    </ligand>
</feature>
<dbReference type="NCBIfam" id="NF010932">
    <property type="entry name" value="PRK14352.1"/>
    <property type="match status" value="1"/>
</dbReference>
<comment type="cofactor">
    <cofactor evidence="18">
        <name>Mg(2+)</name>
        <dbReference type="ChEBI" id="CHEBI:18420"/>
    </cofactor>
    <text evidence="18">Binds 1 Mg(2+) ion per subunit.</text>
</comment>
<dbReference type="HAMAP" id="MF_01631">
    <property type="entry name" value="GlmU"/>
    <property type="match status" value="1"/>
</dbReference>
<feature type="binding site" evidence="18">
    <location>
        <position position="379"/>
    </location>
    <ligand>
        <name>UDP-N-acetyl-alpha-D-glucosamine</name>
        <dbReference type="ChEBI" id="CHEBI:57705"/>
    </ligand>
</feature>
<evidence type="ECO:0000256" key="17">
    <source>
        <dbReference type="ARBA" id="ARBA00049628"/>
    </source>
</evidence>
<dbReference type="GO" id="GO:0019134">
    <property type="term" value="F:glucosamine-1-phosphate N-acetyltransferase activity"/>
    <property type="evidence" value="ECO:0007669"/>
    <property type="project" value="UniProtKB-UniRule"/>
</dbReference>
<feature type="binding site" evidence="18">
    <location>
        <begin position="9"/>
        <end position="12"/>
    </location>
    <ligand>
        <name>UDP-N-acetyl-alpha-D-glucosamine</name>
        <dbReference type="ChEBI" id="CHEBI:57705"/>
    </ligand>
</feature>
<dbReference type="InterPro" id="IPR029044">
    <property type="entry name" value="Nucleotide-diphossugar_trans"/>
</dbReference>
<evidence type="ECO:0000256" key="2">
    <source>
        <dbReference type="ARBA" id="ARBA00007707"/>
    </source>
</evidence>
<evidence type="ECO:0000256" key="3">
    <source>
        <dbReference type="ARBA" id="ARBA00007947"/>
    </source>
</evidence>
<proteinExistence type="inferred from homology"/>
<dbReference type="SUPFAM" id="SSF53448">
    <property type="entry name" value="Nucleotide-diphospho-sugar transferases"/>
    <property type="match status" value="1"/>
</dbReference>
<dbReference type="Pfam" id="PF00132">
    <property type="entry name" value="Hexapep"/>
    <property type="match status" value="1"/>
</dbReference>
<dbReference type="Gene3D" id="2.160.10.10">
    <property type="entry name" value="Hexapeptide repeat proteins"/>
    <property type="match status" value="1"/>
</dbReference>
<feature type="binding site" evidence="18">
    <location>
        <position position="353"/>
    </location>
    <ligand>
        <name>UDP-N-acetyl-alpha-D-glucosamine</name>
        <dbReference type="ChEBI" id="CHEBI:57705"/>
    </ligand>
</feature>
<evidence type="ECO:0000256" key="14">
    <source>
        <dbReference type="ARBA" id="ARBA00023316"/>
    </source>
</evidence>
<comment type="subunit">
    <text evidence="18">Homotrimer.</text>
</comment>
<dbReference type="GO" id="GO:0009245">
    <property type="term" value="P:lipid A biosynthetic process"/>
    <property type="evidence" value="ECO:0007669"/>
    <property type="project" value="UniProtKB-UniRule"/>
</dbReference>
<comment type="subcellular location">
    <subcellularLocation>
        <location evidence="1 18">Cytoplasm</location>
    </subcellularLocation>
</comment>
<dbReference type="Proteomes" id="UP000053274">
    <property type="component" value="Unassembled WGS sequence"/>
</dbReference>
<dbReference type="Pfam" id="PF12804">
    <property type="entry name" value="NTP_transf_3"/>
    <property type="match status" value="1"/>
</dbReference>
<keyword evidence="6 18" id="KW-0548">Nucleotidyltransferase</keyword>
<keyword evidence="12 18" id="KW-0511">Multifunctional enzyme</keyword>
<evidence type="ECO:0000256" key="13">
    <source>
        <dbReference type="ARBA" id="ARBA00023315"/>
    </source>
</evidence>
<comment type="caution">
    <text evidence="20">The sequence shown here is derived from an EMBL/GenBank/DDBJ whole genome shotgun (WGS) entry which is preliminary data.</text>
</comment>
<dbReference type="GO" id="GO:0000287">
    <property type="term" value="F:magnesium ion binding"/>
    <property type="evidence" value="ECO:0007669"/>
    <property type="project" value="UniProtKB-UniRule"/>
</dbReference>
<dbReference type="GO" id="GO:0071555">
    <property type="term" value="P:cell wall organization"/>
    <property type="evidence" value="ECO:0007669"/>
    <property type="project" value="UniProtKB-KW"/>
</dbReference>
<feature type="binding site" evidence="18">
    <location>
        <position position="230"/>
    </location>
    <ligand>
        <name>Mg(2+)</name>
        <dbReference type="ChEBI" id="CHEBI:18420"/>
    </ligand>
</feature>
<dbReference type="GO" id="GO:0005737">
    <property type="term" value="C:cytoplasm"/>
    <property type="evidence" value="ECO:0007669"/>
    <property type="project" value="UniProtKB-SubCell"/>
</dbReference>
<comment type="pathway">
    <text evidence="18">Bacterial outer membrane biogenesis; LPS lipid A biosynthesis.</text>
</comment>
<evidence type="ECO:0000256" key="12">
    <source>
        <dbReference type="ARBA" id="ARBA00023268"/>
    </source>
</evidence>
<dbReference type="InterPro" id="IPR005882">
    <property type="entry name" value="Bifunctional_GlmU"/>
</dbReference>
<reference evidence="20 21" key="1">
    <citation type="submission" date="2015-10" db="EMBL/GenBank/DDBJ databases">
        <title>Metagenome-Assembled Genomes uncover a global brackish microbiome.</title>
        <authorList>
            <person name="Hugerth L.W."/>
            <person name="Larsson J."/>
            <person name="Alneberg J."/>
            <person name="Lindh M.V."/>
            <person name="Legrand C."/>
            <person name="Pinhassi J."/>
            <person name="Andersson A.F."/>
        </authorList>
    </citation>
    <scope>NUCLEOTIDE SEQUENCE [LARGE SCALE GENOMIC DNA]</scope>
    <source>
        <strain evidence="20">BACL15 MAG-120619-bin91</strain>
    </source>
</reference>
<protein>
    <recommendedName>
        <fullName evidence="18">Bifunctional protein GlmU</fullName>
    </recommendedName>
    <domain>
        <recommendedName>
            <fullName evidence="18">UDP-N-acetylglucosamine pyrophosphorylase</fullName>
            <ecNumber evidence="18">2.7.7.23</ecNumber>
        </recommendedName>
        <alternativeName>
            <fullName evidence="18">N-acetylglucosamine-1-phosphate uridyltransferase</fullName>
        </alternativeName>
    </domain>
    <domain>
        <recommendedName>
            <fullName evidence="18">Glucosamine-1-phosphate N-acetyltransferase</fullName>
            <ecNumber evidence="18">2.3.1.157</ecNumber>
        </recommendedName>
    </domain>
</protein>
<comment type="catalytic activity">
    <reaction evidence="16 18">
        <text>N-acetyl-alpha-D-glucosamine 1-phosphate + UTP + H(+) = UDP-N-acetyl-alpha-D-glucosamine + diphosphate</text>
        <dbReference type="Rhea" id="RHEA:13509"/>
        <dbReference type="ChEBI" id="CHEBI:15378"/>
        <dbReference type="ChEBI" id="CHEBI:33019"/>
        <dbReference type="ChEBI" id="CHEBI:46398"/>
        <dbReference type="ChEBI" id="CHEBI:57705"/>
        <dbReference type="ChEBI" id="CHEBI:57776"/>
        <dbReference type="EC" id="2.7.7.23"/>
    </reaction>
</comment>
<comment type="pathway">
    <text evidence="18">Nucleotide-sugar biosynthesis; UDP-N-acetyl-alpha-D-glucosamine biosynthesis; N-acetyl-alpha-D-glucosamine 1-phosphate from alpha-D-glucosamine 6-phosphate (route II): step 2/2.</text>
</comment>
<feature type="active site" description="Proton acceptor" evidence="18">
    <location>
        <position position="365"/>
    </location>
</feature>
<feature type="binding site" evidence="18">
    <location>
        <position position="442"/>
    </location>
    <ligand>
        <name>acetyl-CoA</name>
        <dbReference type="ChEBI" id="CHEBI:57288"/>
    </ligand>
</feature>
<dbReference type="GO" id="GO:0000902">
    <property type="term" value="P:cell morphogenesis"/>
    <property type="evidence" value="ECO:0007669"/>
    <property type="project" value="UniProtKB-UniRule"/>
</dbReference>
<gene>
    <name evidence="18 20" type="primary">glmU</name>
    <name evidence="20" type="ORF">ABR54_02405</name>
</gene>
<dbReference type="GO" id="GO:0008360">
    <property type="term" value="P:regulation of cell shape"/>
    <property type="evidence" value="ECO:0007669"/>
    <property type="project" value="UniProtKB-KW"/>
</dbReference>
<comment type="caution">
    <text evidence="18">Lacks conserved residue(s) required for the propagation of feature annotation.</text>
</comment>
<dbReference type="AlphaFoldDB" id="A0A0R2PEG8"/>
<dbReference type="GO" id="GO:0009252">
    <property type="term" value="P:peptidoglycan biosynthetic process"/>
    <property type="evidence" value="ECO:0007669"/>
    <property type="project" value="UniProtKB-UniRule"/>
</dbReference>
<dbReference type="GO" id="GO:0003977">
    <property type="term" value="F:UDP-N-acetylglucosamine diphosphorylase activity"/>
    <property type="evidence" value="ECO:0007669"/>
    <property type="project" value="UniProtKB-UniRule"/>
</dbReference>
<feature type="region of interest" description="Linker" evidence="18">
    <location>
        <begin position="233"/>
        <end position="253"/>
    </location>
</feature>
<feature type="binding site" evidence="18">
    <location>
        <position position="407"/>
    </location>
    <ligand>
        <name>acetyl-CoA</name>
        <dbReference type="ChEBI" id="CHEBI:57288"/>
    </ligand>
</feature>
<dbReference type="PANTHER" id="PTHR43584">
    <property type="entry name" value="NUCLEOTIDYL TRANSFERASE"/>
    <property type="match status" value="1"/>
</dbReference>
<keyword evidence="5 18" id="KW-0808">Transferase</keyword>
<keyword evidence="11 18" id="KW-0573">Peptidoglycan synthesis</keyword>
<evidence type="ECO:0000256" key="9">
    <source>
        <dbReference type="ARBA" id="ARBA00022842"/>
    </source>
</evidence>
<dbReference type="SUPFAM" id="SSF51161">
    <property type="entry name" value="Trimeric LpxA-like enzymes"/>
    <property type="match status" value="1"/>
</dbReference>
<evidence type="ECO:0000256" key="4">
    <source>
        <dbReference type="ARBA" id="ARBA00022490"/>
    </source>
</evidence>
<feature type="binding site" evidence="18">
    <location>
        <position position="105"/>
    </location>
    <ligand>
        <name>Mg(2+)</name>
        <dbReference type="ChEBI" id="CHEBI:18420"/>
    </ligand>
</feature>
<evidence type="ECO:0000256" key="15">
    <source>
        <dbReference type="ARBA" id="ARBA00048247"/>
    </source>
</evidence>
<dbReference type="EC" id="2.3.1.157" evidence="18"/>
<comment type="catalytic activity">
    <reaction evidence="15 18">
        <text>alpha-D-glucosamine 1-phosphate + acetyl-CoA = N-acetyl-alpha-D-glucosamine 1-phosphate + CoA + H(+)</text>
        <dbReference type="Rhea" id="RHEA:13725"/>
        <dbReference type="ChEBI" id="CHEBI:15378"/>
        <dbReference type="ChEBI" id="CHEBI:57287"/>
        <dbReference type="ChEBI" id="CHEBI:57288"/>
        <dbReference type="ChEBI" id="CHEBI:57776"/>
        <dbReference type="ChEBI" id="CHEBI:58516"/>
        <dbReference type="EC" id="2.3.1.157"/>
    </reaction>
</comment>
<keyword evidence="4 18" id="KW-0963">Cytoplasm</keyword>
<evidence type="ECO:0000313" key="21">
    <source>
        <dbReference type="Proteomes" id="UP000053274"/>
    </source>
</evidence>
<evidence type="ECO:0000256" key="10">
    <source>
        <dbReference type="ARBA" id="ARBA00022960"/>
    </source>
</evidence>
<name>A0A0R2PEG8_9ACTN</name>
<keyword evidence="9 18" id="KW-0460">Magnesium</keyword>
<feature type="binding site" evidence="18">
    <location>
        <position position="172"/>
    </location>
    <ligand>
        <name>UDP-N-acetyl-alpha-D-glucosamine</name>
        <dbReference type="ChEBI" id="CHEBI:57705"/>
    </ligand>
</feature>
<feature type="binding site" evidence="18">
    <location>
        <position position="157"/>
    </location>
    <ligand>
        <name>UDP-N-acetyl-alpha-D-glucosamine</name>
        <dbReference type="ChEBI" id="CHEBI:57705"/>
    </ligand>
</feature>
<feature type="binding site" evidence="18">
    <location>
        <position position="368"/>
    </location>
    <ligand>
        <name>UDP-N-acetyl-alpha-D-glucosamine</name>
        <dbReference type="ChEBI" id="CHEBI:57705"/>
    </ligand>
</feature>
<keyword evidence="7 18" id="KW-0479">Metal-binding</keyword>
<keyword evidence="13 18" id="KW-0012">Acyltransferase</keyword>
<dbReference type="InterPro" id="IPR001451">
    <property type="entry name" value="Hexapep"/>
</dbReference>
<dbReference type="GO" id="GO:0006048">
    <property type="term" value="P:UDP-N-acetylglucosamine biosynthetic process"/>
    <property type="evidence" value="ECO:0007669"/>
    <property type="project" value="UniProtKB-UniPathway"/>
</dbReference>
<dbReference type="CDD" id="cd02540">
    <property type="entry name" value="GT2_GlmU_N_bac"/>
    <property type="match status" value="1"/>
</dbReference>
<feature type="binding site" evidence="18">
    <location>
        <position position="142"/>
    </location>
    <ligand>
        <name>UDP-N-acetyl-alpha-D-glucosamine</name>
        <dbReference type="ChEBI" id="CHEBI:57705"/>
    </ligand>
</feature>
<feature type="region of interest" description="Pyrophosphorylase" evidence="18">
    <location>
        <begin position="1"/>
        <end position="232"/>
    </location>
</feature>
<feature type="binding site" evidence="18">
    <location>
        <position position="230"/>
    </location>
    <ligand>
        <name>UDP-N-acetyl-alpha-D-glucosamine</name>
        <dbReference type="ChEBI" id="CHEBI:57705"/>
    </ligand>
</feature>
<comment type="similarity">
    <text evidence="2 18">In the C-terminal section; belongs to the transferase hexapeptide repeat family.</text>
</comment>
<feature type="binding site" evidence="18">
    <location>
        <position position="425"/>
    </location>
    <ligand>
        <name>acetyl-CoA</name>
        <dbReference type="ChEBI" id="CHEBI:57288"/>
    </ligand>
</feature>
<dbReference type="InterPro" id="IPR025877">
    <property type="entry name" value="MobA-like_NTP_Trfase"/>
</dbReference>
<evidence type="ECO:0000256" key="11">
    <source>
        <dbReference type="ARBA" id="ARBA00022984"/>
    </source>
</evidence>
<dbReference type="Gene3D" id="3.90.550.10">
    <property type="entry name" value="Spore Coat Polysaccharide Biosynthesis Protein SpsA, Chain A"/>
    <property type="match status" value="1"/>
</dbReference>
<dbReference type="InterPro" id="IPR050065">
    <property type="entry name" value="GlmU-like"/>
</dbReference>
<evidence type="ECO:0000259" key="19">
    <source>
        <dbReference type="Pfam" id="PF12804"/>
    </source>
</evidence>
<dbReference type="CDD" id="cd03353">
    <property type="entry name" value="LbH_GlmU_C"/>
    <property type="match status" value="1"/>
</dbReference>
<feature type="region of interest" description="N-acetyltransferase" evidence="18">
    <location>
        <begin position="254"/>
        <end position="469"/>
    </location>
</feature>
<evidence type="ECO:0000256" key="6">
    <source>
        <dbReference type="ARBA" id="ARBA00022695"/>
    </source>
</evidence>
<keyword evidence="14 18" id="KW-0961">Cell wall biogenesis/degradation</keyword>
<dbReference type="NCBIfam" id="TIGR01173">
    <property type="entry name" value="glmU"/>
    <property type="match status" value="1"/>
</dbReference>
<dbReference type="PANTHER" id="PTHR43584:SF3">
    <property type="entry name" value="BIFUNCTIONAL PROTEIN GLMU"/>
    <property type="match status" value="1"/>
</dbReference>
<dbReference type="UniPathway" id="UPA00113">
    <property type="reaction ID" value="UER00532"/>
</dbReference>
<evidence type="ECO:0000256" key="8">
    <source>
        <dbReference type="ARBA" id="ARBA00022737"/>
    </source>
</evidence>
<comment type="pathway">
    <text evidence="18">Nucleotide-sugar biosynthesis; UDP-N-acetyl-alpha-D-glucosamine biosynthesis; UDP-N-acetyl-alpha-D-glucosamine from N-acetyl-alpha-D-glucosamine 1-phosphate: step 1/1.</text>
</comment>
<comment type="similarity">
    <text evidence="3 18">In the N-terminal section; belongs to the N-acetylglucosamine-1-phosphate uridyltransferase family.</text>
</comment>
<dbReference type="GO" id="GO:0016020">
    <property type="term" value="C:membrane"/>
    <property type="evidence" value="ECO:0007669"/>
    <property type="project" value="GOC"/>
</dbReference>
<feature type="domain" description="MobA-like NTP transferase" evidence="19">
    <location>
        <begin position="6"/>
        <end position="152"/>
    </location>
</feature>
<feature type="binding site" evidence="18">
    <location>
        <position position="23"/>
    </location>
    <ligand>
        <name>UDP-N-acetyl-alpha-D-glucosamine</name>
        <dbReference type="ChEBI" id="CHEBI:57705"/>
    </ligand>
</feature>
<dbReference type="EMBL" id="LIAM01000012">
    <property type="protein sequence ID" value="KRO36377.1"/>
    <property type="molecule type" value="Genomic_DNA"/>
</dbReference>
<organism evidence="20 21">
    <name type="scientific">Actinobacteria bacterium BACL15 MAG-120619-bin91</name>
    <dbReference type="NCBI Taxonomy" id="1655562"/>
    <lineage>
        <taxon>Bacteria</taxon>
        <taxon>Bacillati</taxon>
        <taxon>Actinomycetota</taxon>
        <taxon>Actinomycetes</taxon>
        <taxon>Actinomycetes incertae sedis</taxon>
        <taxon>ac1 cluster</taxon>
    </lineage>
</organism>
<evidence type="ECO:0000256" key="7">
    <source>
        <dbReference type="ARBA" id="ARBA00022723"/>
    </source>
</evidence>
<evidence type="ECO:0000256" key="18">
    <source>
        <dbReference type="HAMAP-Rule" id="MF_01631"/>
    </source>
</evidence>
<evidence type="ECO:0000256" key="5">
    <source>
        <dbReference type="ARBA" id="ARBA00022679"/>
    </source>
</evidence>
<evidence type="ECO:0000256" key="16">
    <source>
        <dbReference type="ARBA" id="ARBA00048493"/>
    </source>
</evidence>
<dbReference type="InterPro" id="IPR011004">
    <property type="entry name" value="Trimer_LpxA-like_sf"/>
</dbReference>
<evidence type="ECO:0000256" key="1">
    <source>
        <dbReference type="ARBA" id="ARBA00004496"/>
    </source>
</evidence>
<feature type="binding site" evidence="18">
    <location>
        <position position="382"/>
    </location>
    <ligand>
        <name>acetyl-CoA</name>
        <dbReference type="ChEBI" id="CHEBI:57288"/>
    </ligand>
</feature>
<feature type="binding site" evidence="18">
    <location>
        <begin position="81"/>
        <end position="82"/>
    </location>
    <ligand>
        <name>UDP-N-acetyl-alpha-D-glucosamine</name>
        <dbReference type="ChEBI" id="CHEBI:57705"/>
    </ligand>
</feature>
<keyword evidence="10 18" id="KW-0133">Cell shape</keyword>
<accession>A0A0R2PEG8</accession>
<evidence type="ECO:0000313" key="20">
    <source>
        <dbReference type="EMBL" id="KRO36377.1"/>
    </source>
</evidence>
<comment type="function">
    <text evidence="17 18">Catalyzes the last two sequential reactions in the de novo biosynthetic pathway for UDP-N-acetylglucosamine (UDP-GlcNAc). The C-terminal domain catalyzes the transfer of acetyl group from acetyl coenzyme A to glucosamine-1-phosphate (GlcN-1-P) to produce N-acetylglucosamine-1-phosphate (GlcNAc-1-P), which is converted into UDP-GlcNAc by the transfer of uridine 5-monophosphate (from uridine 5-triphosphate), a reaction catalyzed by the N-terminal domain.</text>
</comment>
<feature type="binding site" evidence="18">
    <location>
        <begin position="388"/>
        <end position="389"/>
    </location>
    <ligand>
        <name>acetyl-CoA</name>
        <dbReference type="ChEBI" id="CHEBI:57288"/>
    </ligand>
</feature>
<sequence>MTVQTVILLAAGEGTRMKSATPKVLHSVAGRSLLGHVLHAVSQLKPAELRIVVGSGREAVETHIGQIAPGAVTIVQEQRNGTGHATQLALAGKAPRGTVLILAGDTPLLTGDSLAQFVAAHAAGNFAASVLTAEHPEPTGYGRIIRDDSDELLRIVEEKDASDDEKIIFEINSGVYAFDGEKLAASIGKLTSSNAQGELYLTDVIGILKSAGESVAAIMIDDFAETLGVNDRVQLAESAAMLRDRINDHWMRAGVTIIDPTTTWIDSTVELSNDVTIHPGSALFGSTKVATGAVIGPRTTLTDCVLKEGASVLESIAIQTVIGEGATVGPFTYLRAGTQLGDATKAGAFVEMKNATVGTGSKVPHLSYVGDATIGEGSNIGAATIFVNYDGVEKHHTTVGDQVRIGSDTMLVAPVTIGDGAYTAAGSVITEDVPAGAIGVGRAKQRNVIGWVLRKRAGSKSAIAAEKKG</sequence>